<dbReference type="EMBL" id="QXFU01002644">
    <property type="protein sequence ID" value="KAE8983249.1"/>
    <property type="molecule type" value="Genomic_DNA"/>
</dbReference>
<gene>
    <name evidence="2" type="ORF">PR001_g23023</name>
    <name evidence="1" type="ORF">PR002_g23306</name>
    <name evidence="3" type="ORF">PR003_g5031</name>
</gene>
<dbReference type="Proteomes" id="UP000429607">
    <property type="component" value="Unassembled WGS sequence"/>
</dbReference>
<organism evidence="2 4">
    <name type="scientific">Phytophthora rubi</name>
    <dbReference type="NCBI Taxonomy" id="129364"/>
    <lineage>
        <taxon>Eukaryota</taxon>
        <taxon>Sar</taxon>
        <taxon>Stramenopiles</taxon>
        <taxon>Oomycota</taxon>
        <taxon>Peronosporomycetes</taxon>
        <taxon>Peronosporales</taxon>
        <taxon>Peronosporaceae</taxon>
        <taxon>Phytophthora</taxon>
    </lineage>
</organism>
<name>A0A6A3J056_9STRA</name>
<evidence type="ECO:0000313" key="6">
    <source>
        <dbReference type="Proteomes" id="UP000435112"/>
    </source>
</evidence>
<protein>
    <submittedName>
        <fullName evidence="2">Uncharacterized protein</fullName>
    </submittedName>
</protein>
<dbReference type="EMBL" id="QXFV01002652">
    <property type="protein sequence ID" value="KAE8984983.1"/>
    <property type="molecule type" value="Genomic_DNA"/>
</dbReference>
<evidence type="ECO:0000313" key="4">
    <source>
        <dbReference type="Proteomes" id="UP000429607"/>
    </source>
</evidence>
<dbReference type="EMBL" id="QXFT01000201">
    <property type="protein sequence ID" value="KAE9351127.1"/>
    <property type="molecule type" value="Genomic_DNA"/>
</dbReference>
<reference evidence="4 6" key="1">
    <citation type="submission" date="2018-09" db="EMBL/GenBank/DDBJ databases">
        <title>Genomic investigation of the strawberry pathogen Phytophthora fragariae indicates pathogenicity is determined by transcriptional variation in three key races.</title>
        <authorList>
            <person name="Adams T.M."/>
            <person name="Armitage A.D."/>
            <person name="Sobczyk M.K."/>
            <person name="Bates H.J."/>
            <person name="Dunwell J.M."/>
            <person name="Nellist C.F."/>
            <person name="Harrison R.J."/>
        </authorList>
    </citation>
    <scope>NUCLEOTIDE SEQUENCE [LARGE SCALE GENOMIC DNA]</scope>
    <source>
        <strain evidence="2 4">SCRP249</strain>
        <strain evidence="1 6">SCRP324</strain>
        <strain evidence="3 5">SCRP333</strain>
    </source>
</reference>
<evidence type="ECO:0000313" key="3">
    <source>
        <dbReference type="EMBL" id="KAE9351127.1"/>
    </source>
</evidence>
<dbReference type="Proteomes" id="UP000434957">
    <property type="component" value="Unassembled WGS sequence"/>
</dbReference>
<dbReference type="Proteomes" id="UP000435112">
    <property type="component" value="Unassembled WGS sequence"/>
</dbReference>
<comment type="caution">
    <text evidence="2">The sequence shown here is derived from an EMBL/GenBank/DDBJ whole genome shotgun (WGS) entry which is preliminary data.</text>
</comment>
<accession>A0A6A3J056</accession>
<sequence>MYVAHQHGRESRRVTEDATAVNKVVLYMKLDEGKDICDVG</sequence>
<dbReference type="AlphaFoldDB" id="A0A6A3J056"/>
<evidence type="ECO:0000313" key="1">
    <source>
        <dbReference type="EMBL" id="KAE8983249.1"/>
    </source>
</evidence>
<evidence type="ECO:0000313" key="2">
    <source>
        <dbReference type="EMBL" id="KAE8984983.1"/>
    </source>
</evidence>
<proteinExistence type="predicted"/>
<evidence type="ECO:0000313" key="5">
    <source>
        <dbReference type="Proteomes" id="UP000434957"/>
    </source>
</evidence>
<keyword evidence="5" id="KW-1185">Reference proteome</keyword>